<dbReference type="Proteomes" id="UP000199377">
    <property type="component" value="Unassembled WGS sequence"/>
</dbReference>
<dbReference type="STRING" id="1114924.SAMN05216258_11050"/>
<dbReference type="AlphaFoldDB" id="A0A1I3LIU6"/>
<organism evidence="1 2">
    <name type="scientific">Albimonas pacifica</name>
    <dbReference type="NCBI Taxonomy" id="1114924"/>
    <lineage>
        <taxon>Bacteria</taxon>
        <taxon>Pseudomonadati</taxon>
        <taxon>Pseudomonadota</taxon>
        <taxon>Alphaproteobacteria</taxon>
        <taxon>Rhodobacterales</taxon>
        <taxon>Paracoccaceae</taxon>
        <taxon>Albimonas</taxon>
    </lineage>
</organism>
<evidence type="ECO:0008006" key="3">
    <source>
        <dbReference type="Google" id="ProtNLM"/>
    </source>
</evidence>
<protein>
    <recommendedName>
        <fullName evidence="3">Meiotically up-regulated gene 113</fullName>
    </recommendedName>
</protein>
<dbReference type="EMBL" id="FOQH01000010">
    <property type="protein sequence ID" value="SFI84652.1"/>
    <property type="molecule type" value="Genomic_DNA"/>
</dbReference>
<evidence type="ECO:0000313" key="2">
    <source>
        <dbReference type="Proteomes" id="UP000199377"/>
    </source>
</evidence>
<evidence type="ECO:0000313" key="1">
    <source>
        <dbReference type="EMBL" id="SFI84652.1"/>
    </source>
</evidence>
<proteinExistence type="predicted"/>
<accession>A0A1I3LIU6</accession>
<sequence>MWIKFNSGEQVRRRHQVVYVMQFDGATKIGLAASPTARASTLSGASGREFLHGYFFDAELNARGLEMDMHARFAQHRRVGEWFGLLADDVVAGFHPVASDYPRKIRPEIDEARAREFFDRLFPLPEQGFRMSPSQIVDIISAPLAMVTAHAAFNSAGFDVREAHRAMLSDFEEYPHEMEDLLGDLLPAVRVFVEQFVSAVYAASPGPSQVACGS</sequence>
<keyword evidence="2" id="KW-1185">Reference proteome</keyword>
<name>A0A1I3LIU6_9RHOB</name>
<gene>
    <name evidence="1" type="ORF">SAMN05216258_11050</name>
</gene>
<dbReference type="RefSeq" id="WP_342741390.1">
    <property type="nucleotide sequence ID" value="NZ_FOQH01000010.1"/>
</dbReference>
<reference evidence="1 2" key="1">
    <citation type="submission" date="2016-10" db="EMBL/GenBank/DDBJ databases">
        <authorList>
            <person name="de Groot N.N."/>
        </authorList>
    </citation>
    <scope>NUCLEOTIDE SEQUENCE [LARGE SCALE GENOMIC DNA]</scope>
    <source>
        <strain evidence="1 2">CGMCC 1.11030</strain>
    </source>
</reference>
<dbReference type="Pfam" id="PF13455">
    <property type="entry name" value="MUG113"/>
    <property type="match status" value="1"/>
</dbReference>